<evidence type="ECO:0008006" key="3">
    <source>
        <dbReference type="Google" id="ProtNLM"/>
    </source>
</evidence>
<dbReference type="EMBL" id="CP041036">
    <property type="protein sequence ID" value="QDE31974.1"/>
    <property type="molecule type" value="Genomic_DNA"/>
</dbReference>
<dbReference type="InterPro" id="IPR025935">
    <property type="entry name" value="AbiH"/>
</dbReference>
<evidence type="ECO:0000313" key="1">
    <source>
        <dbReference type="EMBL" id="QDE31974.1"/>
    </source>
</evidence>
<gene>
    <name evidence="1" type="ORF">FH971_14000</name>
</gene>
<dbReference type="Proteomes" id="UP000319809">
    <property type="component" value="Chromosome"/>
</dbReference>
<protein>
    <recommendedName>
        <fullName evidence="3">Bacteriophage abortive infection AbiH</fullName>
    </recommendedName>
</protein>
<proteinExistence type="predicted"/>
<keyword evidence="2" id="KW-1185">Reference proteome</keyword>
<name>A0A4Y5YGZ5_9GAMM</name>
<evidence type="ECO:0000313" key="2">
    <source>
        <dbReference type="Proteomes" id="UP000319809"/>
    </source>
</evidence>
<dbReference type="Pfam" id="PF14253">
    <property type="entry name" value="AbiH"/>
    <property type="match status" value="1"/>
</dbReference>
<sequence length="324" mass="37327">MRLDKLYIIGNGFDLHHRLPTSFSGFCEYLRLHNSAISDLLASAISYESSDYDIWNRFEENLSFIDMGYLEELVIEYIPSPSDDEYFSDMGACGSESEKIIFNLTEGLRNEFSNYIQLACSCKVKSSLLLNIDPNAIYMSFNYTKTLEDHYGINSDKILYVHGTFDEKENIVLGHAINPATFAPKRDNESPPENLSPEELEQWYEYMSDQQNSCLDDAREELFSYYQRSYKNSDQIIKNNSIFFAELGRIKSIFVLGHSMSFVDIKYFEAIKARTSELCYWTVSFYGETEKTNLEDVLLGLGILPTNFNLIKICNLSSDMTTEL</sequence>
<organism evidence="1 2">
    <name type="scientific">Shewanella polaris</name>
    <dbReference type="NCBI Taxonomy" id="2588449"/>
    <lineage>
        <taxon>Bacteria</taxon>
        <taxon>Pseudomonadati</taxon>
        <taxon>Pseudomonadota</taxon>
        <taxon>Gammaproteobacteria</taxon>
        <taxon>Alteromonadales</taxon>
        <taxon>Shewanellaceae</taxon>
        <taxon>Shewanella</taxon>
    </lineage>
</organism>
<reference evidence="1 2" key="1">
    <citation type="submission" date="2019-06" db="EMBL/GenBank/DDBJ databases">
        <title>The genome of Shewanella sp. SM1901.</title>
        <authorList>
            <person name="Cha Q."/>
        </authorList>
    </citation>
    <scope>NUCLEOTIDE SEQUENCE [LARGE SCALE GENOMIC DNA]</scope>
    <source>
        <strain evidence="1 2">SM1901</strain>
    </source>
</reference>
<dbReference type="KEGG" id="spol:FH971_14000"/>
<accession>A0A4Y5YGZ5</accession>
<dbReference type="AlphaFoldDB" id="A0A4Y5YGZ5"/>